<feature type="domain" description="NF-X1-type" evidence="6">
    <location>
        <begin position="1173"/>
        <end position="1199"/>
    </location>
</feature>
<feature type="compositionally biased region" description="Basic and acidic residues" evidence="5">
    <location>
        <begin position="11"/>
        <end position="23"/>
    </location>
</feature>
<evidence type="ECO:0000256" key="4">
    <source>
        <dbReference type="ARBA" id="ARBA00022833"/>
    </source>
</evidence>
<keyword evidence="4" id="KW-0862">Zinc</keyword>
<dbReference type="Proteomes" id="UP000326759">
    <property type="component" value="Unassembled WGS sequence"/>
</dbReference>
<dbReference type="Gene3D" id="3.40.50.300">
    <property type="entry name" value="P-loop containing nucleotide triphosphate hydrolases"/>
    <property type="match status" value="3"/>
</dbReference>
<comment type="caution">
    <text evidence="7">The sequence shown here is derived from an EMBL/GenBank/DDBJ whole genome shotgun (WGS) entry which is preliminary data.</text>
</comment>
<dbReference type="Pfam" id="PF25396">
    <property type="entry name" value="ZNFX1"/>
    <property type="match status" value="1"/>
</dbReference>
<dbReference type="FunFam" id="3.40.50.300:FF:001366">
    <property type="entry name" value="ATP binding protein, putative"/>
    <property type="match status" value="1"/>
</dbReference>
<dbReference type="GO" id="GO:0031380">
    <property type="term" value="C:nuclear RNA-directed RNA polymerase complex"/>
    <property type="evidence" value="ECO:0007669"/>
    <property type="project" value="TreeGrafter"/>
</dbReference>
<sequence>MSFGNPNFNRRPYEGGRRSETRNRSSVFDRLSSPNRGQSNSQKRQNENSHYERRNQNESSSRNQGRGGGRMYPIGVKVMENILLKESYMIPVELLKRNSGYDILLNDPDLREFKLCLVIKLVGKSVSSRANDEGVIDLLLETFKNVNFCQKLMNLISEMKYNIKLADEYLPMIAAIIAEFLRLSPNNAYPLISNLVDICYGVIIHLKNEKVPCADRIEQIFENVQTLIKETRSKLITKTKNITSGGADPPDDFKDLPVIPTCDELNALERPFLRHNIIDGGYKNTDHYLDVQFRLLKEDFLRPLRLGLQEYRKSFKAAKNADVRIYTNVLVEATGIEQGDLVYYLKLDIRNKRFKIENSKRLMYGNILCISSDNFETMIAATIFSRDKLVNHVIAVKLETEPFHLDFKENYTMIESKAYFVSYKHTLKALQDIREVPLKDYIVHVNETNSPPDYLSRFTSYEYNIDKKLTIIVRDPVMYWPSSKELRLDESQRRALHGALTRQMAVIQGPPGTGKTYLGLLITKILLSNKETWNPQKGHPLLVVCYTNHALDQFLEGMLSFTTNLCRVGSRSQNEALAQYQINKLMYRSLKSPDNDMVDRMFYQMRMELKQLQNVINKISEMINLLKKPGIISFESFQGEFSGIIPPHFQRLINDATMRNFLSVNFIEDLETDENMHDTMEVEVQDDANDIDEEIRREEELERILDDDDDDDDDQIEIGSLIGTSDLSILPFFKFDATPEDISKLINTLNVQISEEPFNIKNRLFSERIDMLKLEQRAIKASENVAFTFEECKQLEAGIYVDELDFISRWKLYKFWKMQLGKKYQEKLSLLEKKHVKLTKSIMALKDVKYLNLMKNVDVVGMTTTGAAQYLIVEEAAEILEAHIVTSLSEACKHLILIGDHQQLRPKPNVYELALHYHMDTSFFERMIKNGIAYETLEYQHRMRPNISNLLVPTIYENLKDHESVFNYPEVRGVKENLFFIDHDIFEPQPLDDLESFENPHEAEFLMGLCRHFMFQGYSSSDVTIITPYLGQFRYVKQLQKKPEFHMCKEVRVSILDNYQGEESNIILLSLVRSNEEKKVGFMKIDNRVNVALSRAKHGMFIIGNMSQMAESSELWRKINKKLIDGCNIGPELQLVCFNHPLEMIKVTTLKDFIHKSPEGGCRLPCIATLPGCGHVCPRLCHTTEKDHSRVRCTQPCTKSLCDLGHECPKLCFQECEKCAVLIEKLLPCGHVHPVKCSVLPKDFKCPTIVKRELPFCKHVFDMECHVDVNTYKCTKRCIVRLDCGHQCKMLCHPRKDPNHEEYDCHEQCDKAPLNCELGHKCLKRCYESCGTCIVKVDKNLKCGHTLNKVQCGILEKDIVCPQKCRRILGCGHRCPLKCGATCGGCMVMVDKLIAECNHKAKVPCSVSPNKKFCLNSCVLQKAVGTYCSEVCGMPLDCGHSCKGKCGECLNGRLHSMCKENCNKTLVCGHVCSEPCSTDCPPCQKQCLWKCVHSECKKVCGIPCINCKEKCTRRCNHQYCVNKCGEPCSIDPCSEPCPKRLKCGHDCIGYCGEKCPKNCRFCDKEEIRGAGGLWSYY</sequence>
<evidence type="ECO:0000256" key="5">
    <source>
        <dbReference type="SAM" id="MobiDB-lite"/>
    </source>
</evidence>
<evidence type="ECO:0000313" key="8">
    <source>
        <dbReference type="Proteomes" id="UP000326759"/>
    </source>
</evidence>
<dbReference type="PANTHER" id="PTHR10887:SF341">
    <property type="entry name" value="NFX1-TYPE ZINC FINGER-CONTAINING PROTEIN 1"/>
    <property type="match status" value="1"/>
</dbReference>
<gene>
    <name evidence="7" type="primary">Znfx1_0</name>
    <name evidence="7" type="ORF">Anas_09888</name>
</gene>
<organism evidence="7 8">
    <name type="scientific">Armadillidium nasatum</name>
    <dbReference type="NCBI Taxonomy" id="96803"/>
    <lineage>
        <taxon>Eukaryota</taxon>
        <taxon>Metazoa</taxon>
        <taxon>Ecdysozoa</taxon>
        <taxon>Arthropoda</taxon>
        <taxon>Crustacea</taxon>
        <taxon>Multicrustacea</taxon>
        <taxon>Malacostraca</taxon>
        <taxon>Eumalacostraca</taxon>
        <taxon>Peracarida</taxon>
        <taxon>Isopoda</taxon>
        <taxon>Oniscidea</taxon>
        <taxon>Crinocheta</taxon>
        <taxon>Armadillidiidae</taxon>
        <taxon>Armadillidium</taxon>
    </lineage>
</organism>
<dbReference type="EMBL" id="SEYY01020122">
    <property type="protein sequence ID" value="KAB7497578.1"/>
    <property type="molecule type" value="Genomic_DNA"/>
</dbReference>
<keyword evidence="1" id="KW-0479">Metal-binding</keyword>
<accession>A0A5N5SUH5</accession>
<keyword evidence="2" id="KW-0677">Repeat</keyword>
<dbReference type="InterPro" id="IPR027417">
    <property type="entry name" value="P-loop_NTPase"/>
</dbReference>
<dbReference type="InterPro" id="IPR047187">
    <property type="entry name" value="SF1_C_Upf1"/>
</dbReference>
<dbReference type="CDD" id="cd18808">
    <property type="entry name" value="SF1_C_Upf1"/>
    <property type="match status" value="1"/>
</dbReference>
<dbReference type="InterPro" id="IPR041677">
    <property type="entry name" value="DNA2/NAM7_AAA_11"/>
</dbReference>
<proteinExistence type="predicted"/>
<reference evidence="7 8" key="1">
    <citation type="journal article" date="2019" name="PLoS Biol.">
        <title>Sex chromosomes control vertical transmission of feminizing Wolbachia symbionts in an isopod.</title>
        <authorList>
            <person name="Becking T."/>
            <person name="Chebbi M.A."/>
            <person name="Giraud I."/>
            <person name="Moumen B."/>
            <person name="Laverre T."/>
            <person name="Caubet Y."/>
            <person name="Peccoud J."/>
            <person name="Gilbert C."/>
            <person name="Cordaux R."/>
        </authorList>
    </citation>
    <scope>NUCLEOTIDE SEQUENCE [LARGE SCALE GENOMIC DNA]</scope>
    <source>
        <strain evidence="7">ANa2</strain>
        <tissue evidence="7">Whole body excluding digestive tract and cuticle</tissue>
    </source>
</reference>
<feature type="domain" description="NF-X1-type" evidence="6">
    <location>
        <begin position="1284"/>
        <end position="1307"/>
    </location>
</feature>
<feature type="compositionally biased region" description="Basic and acidic residues" evidence="5">
    <location>
        <begin position="44"/>
        <end position="56"/>
    </location>
</feature>
<dbReference type="SMART" id="SM00438">
    <property type="entry name" value="ZnF_NFX"/>
    <property type="match status" value="4"/>
</dbReference>
<feature type="region of interest" description="Disordered" evidence="5">
    <location>
        <begin position="1"/>
        <end position="70"/>
    </location>
</feature>
<dbReference type="Pfam" id="PF13087">
    <property type="entry name" value="AAA_12"/>
    <property type="match status" value="1"/>
</dbReference>
<dbReference type="GO" id="GO:0004386">
    <property type="term" value="F:helicase activity"/>
    <property type="evidence" value="ECO:0007669"/>
    <property type="project" value="InterPro"/>
</dbReference>
<name>A0A5N5SUH5_9CRUS</name>
<dbReference type="PANTHER" id="PTHR10887">
    <property type="entry name" value="DNA2/NAM7 HELICASE FAMILY"/>
    <property type="match status" value="1"/>
</dbReference>
<feature type="domain" description="NF-X1-type" evidence="6">
    <location>
        <begin position="1371"/>
        <end position="1388"/>
    </location>
</feature>
<protein>
    <submittedName>
        <fullName evidence="7">NFX1-type zinc finger-containing protein 1</fullName>
    </submittedName>
</protein>
<dbReference type="GO" id="GO:0031048">
    <property type="term" value="P:regulatory ncRNA-mediated heterochromatin formation"/>
    <property type="evidence" value="ECO:0007669"/>
    <property type="project" value="TreeGrafter"/>
</dbReference>
<feature type="domain" description="NF-X1-type" evidence="6">
    <location>
        <begin position="1468"/>
        <end position="1485"/>
    </location>
</feature>
<dbReference type="CDD" id="cd06008">
    <property type="entry name" value="NF-X1-zinc-finger"/>
    <property type="match status" value="1"/>
</dbReference>
<dbReference type="InterPro" id="IPR000967">
    <property type="entry name" value="Znf_NFX1"/>
</dbReference>
<dbReference type="GO" id="GO:0008270">
    <property type="term" value="F:zinc ion binding"/>
    <property type="evidence" value="ECO:0007669"/>
    <property type="project" value="UniProtKB-KW"/>
</dbReference>
<dbReference type="InterPro" id="IPR041679">
    <property type="entry name" value="DNA2/NAM7-like_C"/>
</dbReference>
<keyword evidence="3" id="KW-0863">Zinc-finger</keyword>
<evidence type="ECO:0000313" key="7">
    <source>
        <dbReference type="EMBL" id="KAB7497578.1"/>
    </source>
</evidence>
<dbReference type="SUPFAM" id="SSF52540">
    <property type="entry name" value="P-loop containing nucleoside triphosphate hydrolases"/>
    <property type="match status" value="1"/>
</dbReference>
<evidence type="ECO:0000256" key="1">
    <source>
        <dbReference type="ARBA" id="ARBA00022723"/>
    </source>
</evidence>
<dbReference type="OrthoDB" id="2423195at2759"/>
<keyword evidence="8" id="KW-1185">Reference proteome</keyword>
<feature type="compositionally biased region" description="Polar residues" evidence="5">
    <location>
        <begin position="32"/>
        <end position="43"/>
    </location>
</feature>
<dbReference type="Pfam" id="PF13086">
    <property type="entry name" value="AAA_11"/>
    <property type="match status" value="2"/>
</dbReference>
<evidence type="ECO:0000256" key="3">
    <source>
        <dbReference type="ARBA" id="ARBA00022771"/>
    </source>
</evidence>
<evidence type="ECO:0000256" key="2">
    <source>
        <dbReference type="ARBA" id="ARBA00022737"/>
    </source>
</evidence>
<evidence type="ECO:0000259" key="6">
    <source>
        <dbReference type="SMART" id="SM00438"/>
    </source>
</evidence>
<dbReference type="InterPro" id="IPR045055">
    <property type="entry name" value="DNA2/NAM7-like"/>
</dbReference>
<dbReference type="InterPro" id="IPR057373">
    <property type="entry name" value="ZNFX1"/>
</dbReference>